<dbReference type="Proteomes" id="UP000824081">
    <property type="component" value="Unassembled WGS sequence"/>
</dbReference>
<evidence type="ECO:0000313" key="3">
    <source>
        <dbReference type="Proteomes" id="UP000824081"/>
    </source>
</evidence>
<dbReference type="EMBL" id="DVMZ01000016">
    <property type="protein sequence ID" value="HIU58576.1"/>
    <property type="molecule type" value="Genomic_DNA"/>
</dbReference>
<evidence type="ECO:0000313" key="2">
    <source>
        <dbReference type="EMBL" id="HIU58576.1"/>
    </source>
</evidence>
<proteinExistence type="predicted"/>
<sequence>MYSIINRKMLQRTENKFFPVTNPLLKGAVTAALAALGIFALLFEYPCPFLALTGVPCLGCGTTHAVRELLAGNFSAAFRCHGMFWTFPLIWLYFCADFRLLKNKKCNDGAFAAIVIGYLLDYALRVLF</sequence>
<keyword evidence="1" id="KW-0472">Membrane</keyword>
<evidence type="ECO:0000256" key="1">
    <source>
        <dbReference type="SAM" id="Phobius"/>
    </source>
</evidence>
<dbReference type="Pfam" id="PF10825">
    <property type="entry name" value="DUF2752"/>
    <property type="match status" value="1"/>
</dbReference>
<accession>A0A9D1ME43</accession>
<feature type="transmembrane region" description="Helical" evidence="1">
    <location>
        <begin position="108"/>
        <end position="127"/>
    </location>
</feature>
<dbReference type="InterPro" id="IPR021215">
    <property type="entry name" value="DUF2752"/>
</dbReference>
<reference evidence="2" key="2">
    <citation type="journal article" date="2021" name="PeerJ">
        <title>Extensive microbial diversity within the chicken gut microbiome revealed by metagenomics and culture.</title>
        <authorList>
            <person name="Gilroy R."/>
            <person name="Ravi A."/>
            <person name="Getino M."/>
            <person name="Pursley I."/>
            <person name="Horton D.L."/>
            <person name="Alikhan N.F."/>
            <person name="Baker D."/>
            <person name="Gharbi K."/>
            <person name="Hall N."/>
            <person name="Watson M."/>
            <person name="Adriaenssens E.M."/>
            <person name="Foster-Nyarko E."/>
            <person name="Jarju S."/>
            <person name="Secka A."/>
            <person name="Antonio M."/>
            <person name="Oren A."/>
            <person name="Chaudhuri R.R."/>
            <person name="La Ragione R."/>
            <person name="Hildebrand F."/>
            <person name="Pallen M.J."/>
        </authorList>
    </citation>
    <scope>NUCLEOTIDE SEQUENCE</scope>
    <source>
        <strain evidence="2">11687</strain>
    </source>
</reference>
<reference evidence="2" key="1">
    <citation type="submission" date="2020-10" db="EMBL/GenBank/DDBJ databases">
        <authorList>
            <person name="Gilroy R."/>
        </authorList>
    </citation>
    <scope>NUCLEOTIDE SEQUENCE</scope>
    <source>
        <strain evidence="2">11687</strain>
    </source>
</reference>
<dbReference type="AlphaFoldDB" id="A0A9D1ME43"/>
<comment type="caution">
    <text evidence="2">The sequence shown here is derived from an EMBL/GenBank/DDBJ whole genome shotgun (WGS) entry which is preliminary data.</text>
</comment>
<keyword evidence="1" id="KW-0812">Transmembrane</keyword>
<gene>
    <name evidence="2" type="ORF">IAC57_00600</name>
</gene>
<organism evidence="2 3">
    <name type="scientific">Candidatus Scatosoma pullistercoris</name>
    <dbReference type="NCBI Taxonomy" id="2840934"/>
    <lineage>
        <taxon>Bacteria</taxon>
        <taxon>Bacillati</taxon>
        <taxon>Bacillota</taxon>
        <taxon>Clostridia</taxon>
        <taxon>Candidatus Scatosoma</taxon>
    </lineage>
</organism>
<keyword evidence="1" id="KW-1133">Transmembrane helix</keyword>
<name>A0A9D1ME43_9FIRM</name>
<protein>
    <submittedName>
        <fullName evidence="2">DUF2752 domain-containing protein</fullName>
    </submittedName>
</protein>
<feature type="transmembrane region" description="Helical" evidence="1">
    <location>
        <begin position="76"/>
        <end position="96"/>
    </location>
</feature>
<feature type="transmembrane region" description="Helical" evidence="1">
    <location>
        <begin position="20"/>
        <end position="43"/>
    </location>
</feature>